<feature type="domain" description="Tail specific protease" evidence="2">
    <location>
        <begin position="352"/>
        <end position="567"/>
    </location>
</feature>
<evidence type="ECO:0000313" key="3">
    <source>
        <dbReference type="EMBL" id="HJC39873.1"/>
    </source>
</evidence>
<dbReference type="Pfam" id="PF03572">
    <property type="entry name" value="Peptidase_S41"/>
    <property type="match status" value="1"/>
</dbReference>
<accession>A0A9D2NZV8</accession>
<feature type="chain" id="PRO_5038363581" description="Tail specific protease domain-containing protein" evidence="1">
    <location>
        <begin position="27"/>
        <end position="595"/>
    </location>
</feature>
<dbReference type="GO" id="GO:0008236">
    <property type="term" value="F:serine-type peptidase activity"/>
    <property type="evidence" value="ECO:0007669"/>
    <property type="project" value="InterPro"/>
</dbReference>
<protein>
    <recommendedName>
        <fullName evidence="2">Tail specific protease domain-containing protein</fullName>
    </recommendedName>
</protein>
<evidence type="ECO:0000256" key="1">
    <source>
        <dbReference type="SAM" id="SignalP"/>
    </source>
</evidence>
<organism evidence="3 4">
    <name type="scientific">Candidatus Mediterraneibacter faecigallinarum</name>
    <dbReference type="NCBI Taxonomy" id="2838669"/>
    <lineage>
        <taxon>Bacteria</taxon>
        <taxon>Bacillati</taxon>
        <taxon>Bacillota</taxon>
        <taxon>Clostridia</taxon>
        <taxon>Lachnospirales</taxon>
        <taxon>Lachnospiraceae</taxon>
        <taxon>Mediterraneibacter</taxon>
    </lineage>
</organism>
<keyword evidence="1" id="KW-0732">Signal</keyword>
<reference evidence="3" key="1">
    <citation type="journal article" date="2021" name="PeerJ">
        <title>Extensive microbial diversity within the chicken gut microbiome revealed by metagenomics and culture.</title>
        <authorList>
            <person name="Gilroy R."/>
            <person name="Ravi A."/>
            <person name="Getino M."/>
            <person name="Pursley I."/>
            <person name="Horton D.L."/>
            <person name="Alikhan N.F."/>
            <person name="Baker D."/>
            <person name="Gharbi K."/>
            <person name="Hall N."/>
            <person name="Watson M."/>
            <person name="Adriaenssens E.M."/>
            <person name="Foster-Nyarko E."/>
            <person name="Jarju S."/>
            <person name="Secka A."/>
            <person name="Antonio M."/>
            <person name="Oren A."/>
            <person name="Chaudhuri R.R."/>
            <person name="La Ragione R."/>
            <person name="Hildebrand F."/>
            <person name="Pallen M.J."/>
        </authorList>
    </citation>
    <scope>NUCLEOTIDE SEQUENCE</scope>
    <source>
        <strain evidence="3">ChiGjej1B1-1692</strain>
    </source>
</reference>
<sequence>MKKGTLSTIICSIIVLISFIAILAFAAPKAPSRDSDDEFLEGSGIEISQLTDLQAESLYKLCKVWGYAKYRHPSVIDGTLNWDAELFRVMPDVLDAASPDEANTFLFLWLSQFPFEAAEPGVDTQQWIDLQDEKGMLSADTDWISDTSFLGSDLSGYLERLSRVFITDRKDSYASFDLSSAGQISCKNEKMLPYSPQDDGVKLLALFRFWNIYEYYSPYVSITKIDWDEALKQAIPRMPEADTYRDYVLAIAETAALTGDAHIAVNDRQDTVESYYGTYFLPCLFQTVEGQVVVSEAAGSEDDGSLQRGDIITAVNGISIDERVETLSRYTAVPEEGKFSCVLNSLLLRSERETADVDVVRNGEAVSLSVTCSESSFVSADDHSSRLIADGRIGYLNPVVSSENELEQIMEDFQDTEGIIVDLRYYPPYFVYRLLGEYLIPEPTQFAVAATPNAAEPGSFYRNDYCISGSGYLRSAGISDKEYPLYQGRVVILMDETSMSRTEYTIMALRQCPNAVVVGTPSLGADGDIVSVSLPGQITFSISGLGIFTPDGGQTQRIGLQPDIECAPTVEGIREGRDELIEKATEIILSEKEAE</sequence>
<dbReference type="PANTHER" id="PTHR32060">
    <property type="entry name" value="TAIL-SPECIFIC PROTEASE"/>
    <property type="match status" value="1"/>
</dbReference>
<dbReference type="InterPro" id="IPR005151">
    <property type="entry name" value="Tail-specific_protease"/>
</dbReference>
<dbReference type="Gene3D" id="3.30.750.44">
    <property type="match status" value="1"/>
</dbReference>
<gene>
    <name evidence="3" type="ORF">H9757_12595</name>
</gene>
<dbReference type="AlphaFoldDB" id="A0A9D2NZV8"/>
<name>A0A9D2NZV8_9FIRM</name>
<dbReference type="Proteomes" id="UP000823894">
    <property type="component" value="Unassembled WGS sequence"/>
</dbReference>
<dbReference type="GO" id="GO:0007165">
    <property type="term" value="P:signal transduction"/>
    <property type="evidence" value="ECO:0007669"/>
    <property type="project" value="TreeGrafter"/>
</dbReference>
<dbReference type="SUPFAM" id="SSF52096">
    <property type="entry name" value="ClpP/crotonase"/>
    <property type="match status" value="1"/>
</dbReference>
<dbReference type="PANTHER" id="PTHR32060:SF30">
    <property type="entry name" value="CARBOXY-TERMINAL PROCESSING PROTEASE CTPA"/>
    <property type="match status" value="1"/>
</dbReference>
<dbReference type="GO" id="GO:0006508">
    <property type="term" value="P:proteolysis"/>
    <property type="evidence" value="ECO:0007669"/>
    <property type="project" value="InterPro"/>
</dbReference>
<evidence type="ECO:0000313" key="4">
    <source>
        <dbReference type="Proteomes" id="UP000823894"/>
    </source>
</evidence>
<dbReference type="GO" id="GO:0030288">
    <property type="term" value="C:outer membrane-bounded periplasmic space"/>
    <property type="evidence" value="ECO:0007669"/>
    <property type="project" value="TreeGrafter"/>
</dbReference>
<dbReference type="SMART" id="SM00245">
    <property type="entry name" value="TSPc"/>
    <property type="match status" value="1"/>
</dbReference>
<dbReference type="Gene3D" id="3.90.226.10">
    <property type="entry name" value="2-enoyl-CoA Hydratase, Chain A, domain 1"/>
    <property type="match status" value="1"/>
</dbReference>
<dbReference type="GO" id="GO:0004175">
    <property type="term" value="F:endopeptidase activity"/>
    <property type="evidence" value="ECO:0007669"/>
    <property type="project" value="TreeGrafter"/>
</dbReference>
<proteinExistence type="predicted"/>
<dbReference type="InterPro" id="IPR036034">
    <property type="entry name" value="PDZ_sf"/>
</dbReference>
<evidence type="ECO:0000259" key="2">
    <source>
        <dbReference type="SMART" id="SM00245"/>
    </source>
</evidence>
<dbReference type="Gene3D" id="2.30.42.10">
    <property type="match status" value="1"/>
</dbReference>
<reference evidence="3" key="2">
    <citation type="submission" date="2021-04" db="EMBL/GenBank/DDBJ databases">
        <authorList>
            <person name="Gilroy R."/>
        </authorList>
    </citation>
    <scope>NUCLEOTIDE SEQUENCE</scope>
    <source>
        <strain evidence="3">ChiGjej1B1-1692</strain>
    </source>
</reference>
<dbReference type="EMBL" id="DWWK01000210">
    <property type="protein sequence ID" value="HJC39873.1"/>
    <property type="molecule type" value="Genomic_DNA"/>
</dbReference>
<comment type="caution">
    <text evidence="3">The sequence shown here is derived from an EMBL/GenBank/DDBJ whole genome shotgun (WGS) entry which is preliminary data.</text>
</comment>
<dbReference type="InterPro" id="IPR029045">
    <property type="entry name" value="ClpP/crotonase-like_dom_sf"/>
</dbReference>
<feature type="signal peptide" evidence="1">
    <location>
        <begin position="1"/>
        <end position="26"/>
    </location>
</feature>